<dbReference type="STRING" id="940295.EYM_04810"/>
<reference evidence="2 3" key="1">
    <citation type="submission" date="2013-11" db="EMBL/GenBank/DDBJ databases">
        <title>Comparative genomics of Ignicoccus.</title>
        <authorList>
            <person name="Podar M."/>
        </authorList>
    </citation>
    <scope>NUCLEOTIDE SEQUENCE [LARGE SCALE GENOMIC DNA]</scope>
    <source>
        <strain evidence="2 3">DSM 13165</strain>
    </source>
</reference>
<dbReference type="KEGG" id="iis:EYM_04810"/>
<gene>
    <name evidence="2" type="ORF">EYM_04810</name>
</gene>
<evidence type="ECO:0000259" key="1">
    <source>
        <dbReference type="PROSITE" id="PS51379"/>
    </source>
</evidence>
<dbReference type="RefSeq" id="WP_075049896.1">
    <property type="nucleotide sequence ID" value="NZ_CP006867.1"/>
</dbReference>
<dbReference type="SUPFAM" id="SSF54862">
    <property type="entry name" value="4Fe-4S ferredoxins"/>
    <property type="match status" value="1"/>
</dbReference>
<feature type="domain" description="4Fe-4S ferredoxin-type" evidence="1">
    <location>
        <begin position="4"/>
        <end position="33"/>
    </location>
</feature>
<dbReference type="Pfam" id="PF12838">
    <property type="entry name" value="Fer4_7"/>
    <property type="match status" value="1"/>
</dbReference>
<sequence length="82" mass="9343">MVKWRIEIIEDFCKGCEICVNICPVTNLYKSGKVDKPVLRMSDRFGYQGYPVVEVVDPTKCTGCHLCDYSCPDLAIHVIKEE</sequence>
<dbReference type="OrthoDB" id="23833at2157"/>
<accession>A0A0U3FIT1</accession>
<protein>
    <submittedName>
        <fullName evidence="2">4Fe-4S ferredoxin</fullName>
    </submittedName>
</protein>
<dbReference type="InterPro" id="IPR017896">
    <property type="entry name" value="4Fe4S_Fe-S-bd"/>
</dbReference>
<organism evidence="2 3">
    <name type="scientific">Ignicoccus islandicus DSM 13165</name>
    <dbReference type="NCBI Taxonomy" id="940295"/>
    <lineage>
        <taxon>Archaea</taxon>
        <taxon>Thermoproteota</taxon>
        <taxon>Thermoprotei</taxon>
        <taxon>Desulfurococcales</taxon>
        <taxon>Desulfurococcaceae</taxon>
        <taxon>Ignicoccus</taxon>
    </lineage>
</organism>
<keyword evidence="3" id="KW-1185">Reference proteome</keyword>
<feature type="domain" description="4Fe-4S ferredoxin-type" evidence="1">
    <location>
        <begin position="51"/>
        <end position="81"/>
    </location>
</feature>
<dbReference type="EMBL" id="CP006867">
    <property type="protein sequence ID" value="ALU11798.1"/>
    <property type="molecule type" value="Genomic_DNA"/>
</dbReference>
<dbReference type="AlphaFoldDB" id="A0A0U3FIT1"/>
<evidence type="ECO:0000313" key="3">
    <source>
        <dbReference type="Proteomes" id="UP000060778"/>
    </source>
</evidence>
<dbReference type="PROSITE" id="PS00198">
    <property type="entry name" value="4FE4S_FER_1"/>
    <property type="match status" value="2"/>
</dbReference>
<name>A0A0U3FIT1_9CREN</name>
<dbReference type="InterPro" id="IPR017900">
    <property type="entry name" value="4Fe4S_Fe_S_CS"/>
</dbReference>
<evidence type="ECO:0000313" key="2">
    <source>
        <dbReference type="EMBL" id="ALU11798.1"/>
    </source>
</evidence>
<dbReference type="GO" id="GO:0016491">
    <property type="term" value="F:oxidoreductase activity"/>
    <property type="evidence" value="ECO:0007669"/>
    <property type="project" value="UniProtKB-ARBA"/>
</dbReference>
<dbReference type="GeneID" id="30680350"/>
<dbReference type="Gene3D" id="3.30.70.20">
    <property type="match status" value="1"/>
</dbReference>
<proteinExistence type="predicted"/>
<dbReference type="PROSITE" id="PS51379">
    <property type="entry name" value="4FE4S_FER_2"/>
    <property type="match status" value="2"/>
</dbReference>
<dbReference type="Proteomes" id="UP000060778">
    <property type="component" value="Chromosome"/>
</dbReference>